<dbReference type="PANTHER" id="PTHR46364">
    <property type="entry name" value="OS08G0421900 PROTEIN"/>
    <property type="match status" value="1"/>
</dbReference>
<dbReference type="GO" id="GO:0032259">
    <property type="term" value="P:methylation"/>
    <property type="evidence" value="ECO:0007669"/>
    <property type="project" value="UniProtKB-KW"/>
</dbReference>
<dbReference type="AlphaFoldDB" id="A0A2J8A831"/>
<feature type="domain" description="PHD-type" evidence="5">
    <location>
        <begin position="134"/>
        <end position="184"/>
    </location>
</feature>
<dbReference type="InterPro" id="IPR019787">
    <property type="entry name" value="Znf_PHD-finger"/>
</dbReference>
<dbReference type="InterPro" id="IPR001965">
    <property type="entry name" value="Znf_PHD"/>
</dbReference>
<dbReference type="GO" id="GO:0008270">
    <property type="term" value="F:zinc ion binding"/>
    <property type="evidence" value="ECO:0007669"/>
    <property type="project" value="UniProtKB-KW"/>
</dbReference>
<dbReference type="OrthoDB" id="436852at2759"/>
<dbReference type="InterPro" id="IPR011011">
    <property type="entry name" value="Znf_FYVE_PHD"/>
</dbReference>
<keyword evidence="8" id="KW-1185">Reference proteome</keyword>
<evidence type="ECO:0000256" key="3">
    <source>
        <dbReference type="ARBA" id="ARBA00022833"/>
    </source>
</evidence>
<dbReference type="Pfam" id="PF00628">
    <property type="entry name" value="PHD"/>
    <property type="match status" value="1"/>
</dbReference>
<evidence type="ECO:0000313" key="7">
    <source>
        <dbReference type="EMBL" id="PNH08668.1"/>
    </source>
</evidence>
<dbReference type="EMBL" id="PGGS01000120">
    <property type="protein sequence ID" value="PNH08668.1"/>
    <property type="molecule type" value="Genomic_DNA"/>
</dbReference>
<dbReference type="PROSITE" id="PS01359">
    <property type="entry name" value="ZF_PHD_1"/>
    <property type="match status" value="1"/>
</dbReference>
<evidence type="ECO:0000256" key="1">
    <source>
        <dbReference type="ARBA" id="ARBA00022723"/>
    </source>
</evidence>
<feature type="domain" description="BAH" evidence="6">
    <location>
        <begin position="16"/>
        <end position="132"/>
    </location>
</feature>
<dbReference type="Pfam" id="PF01426">
    <property type="entry name" value="BAH"/>
    <property type="match status" value="1"/>
</dbReference>
<dbReference type="PROSITE" id="PS50016">
    <property type="entry name" value="ZF_PHD_2"/>
    <property type="match status" value="1"/>
</dbReference>
<dbReference type="GO" id="GO:0003682">
    <property type="term" value="F:chromatin binding"/>
    <property type="evidence" value="ECO:0007669"/>
    <property type="project" value="InterPro"/>
</dbReference>
<dbReference type="PROSITE" id="PS51038">
    <property type="entry name" value="BAH"/>
    <property type="match status" value="1"/>
</dbReference>
<dbReference type="SUPFAM" id="SSF57903">
    <property type="entry name" value="FYVE/PHD zinc finger"/>
    <property type="match status" value="1"/>
</dbReference>
<dbReference type="Gene3D" id="3.30.40.10">
    <property type="entry name" value="Zinc/RING finger domain, C3HC4 (zinc finger)"/>
    <property type="match status" value="1"/>
</dbReference>
<keyword evidence="7" id="KW-0489">Methyltransferase</keyword>
<evidence type="ECO:0000313" key="8">
    <source>
        <dbReference type="Proteomes" id="UP000236333"/>
    </source>
</evidence>
<proteinExistence type="predicted"/>
<dbReference type="InterPro" id="IPR043151">
    <property type="entry name" value="BAH_sf"/>
</dbReference>
<dbReference type="InterPro" id="IPR019786">
    <property type="entry name" value="Zinc_finger_PHD-type_CS"/>
</dbReference>
<dbReference type="SMART" id="SM00439">
    <property type="entry name" value="BAH"/>
    <property type="match status" value="1"/>
</dbReference>
<dbReference type="InterPro" id="IPR001025">
    <property type="entry name" value="BAH_dom"/>
</dbReference>
<keyword evidence="7" id="KW-0808">Transferase</keyword>
<dbReference type="Gene3D" id="2.30.30.490">
    <property type="match status" value="1"/>
</dbReference>
<dbReference type="Proteomes" id="UP000236333">
    <property type="component" value="Unassembled WGS sequence"/>
</dbReference>
<keyword evidence="2 4" id="KW-0863">Zinc-finger</keyword>
<evidence type="ECO:0000259" key="6">
    <source>
        <dbReference type="PROSITE" id="PS51038"/>
    </source>
</evidence>
<name>A0A2J8A831_9CHLO</name>
<sequence length="200" mass="22986">MKAKRKELASATYDGEEYKPGDCVLINPDASAPAYIARIRKLVQQSSDPTDVELEVTWFYRPEEAVGGRKAFHGESEVFDSDHQDKAPLAAILGRCFVHDVRRYEALQRRTENDFFMRFRYRPRSKQFEPDRVPVYCTCELPYNPDSPMVMCDECNEWYHPRCLKLSEDVLNQESFMCPSCSAPPMAKKQRSAAETAVAV</sequence>
<gene>
    <name evidence="7" type="ORF">TSOC_004751</name>
</gene>
<dbReference type="InterPro" id="IPR013083">
    <property type="entry name" value="Znf_RING/FYVE/PHD"/>
</dbReference>
<dbReference type="GO" id="GO:0008168">
    <property type="term" value="F:methyltransferase activity"/>
    <property type="evidence" value="ECO:0007669"/>
    <property type="project" value="UniProtKB-KW"/>
</dbReference>
<evidence type="ECO:0000256" key="2">
    <source>
        <dbReference type="ARBA" id="ARBA00022771"/>
    </source>
</evidence>
<evidence type="ECO:0000259" key="5">
    <source>
        <dbReference type="PROSITE" id="PS50016"/>
    </source>
</evidence>
<keyword evidence="1" id="KW-0479">Metal-binding</keyword>
<reference evidence="7 8" key="1">
    <citation type="journal article" date="2017" name="Mol. Biol. Evol.">
        <title>The 4-celled Tetrabaena socialis nuclear genome reveals the essential components for genetic control of cell number at the origin of multicellularity in the volvocine lineage.</title>
        <authorList>
            <person name="Featherston J."/>
            <person name="Arakaki Y."/>
            <person name="Hanschen E.R."/>
            <person name="Ferris P.J."/>
            <person name="Michod R.E."/>
            <person name="Olson B.J.S.C."/>
            <person name="Nozaki H."/>
            <person name="Durand P.M."/>
        </authorList>
    </citation>
    <scope>NUCLEOTIDE SEQUENCE [LARGE SCALE GENOMIC DNA]</scope>
    <source>
        <strain evidence="7 8">NIES-571</strain>
    </source>
</reference>
<keyword evidence="3" id="KW-0862">Zinc</keyword>
<dbReference type="SMART" id="SM00249">
    <property type="entry name" value="PHD"/>
    <property type="match status" value="1"/>
</dbReference>
<accession>A0A2J8A831</accession>
<evidence type="ECO:0000256" key="4">
    <source>
        <dbReference type="PROSITE-ProRule" id="PRU00146"/>
    </source>
</evidence>
<comment type="caution">
    <text evidence="7">The sequence shown here is derived from an EMBL/GenBank/DDBJ whole genome shotgun (WGS) entry which is preliminary data.</text>
</comment>
<organism evidence="7 8">
    <name type="scientific">Tetrabaena socialis</name>
    <dbReference type="NCBI Taxonomy" id="47790"/>
    <lineage>
        <taxon>Eukaryota</taxon>
        <taxon>Viridiplantae</taxon>
        <taxon>Chlorophyta</taxon>
        <taxon>core chlorophytes</taxon>
        <taxon>Chlorophyceae</taxon>
        <taxon>CS clade</taxon>
        <taxon>Chlamydomonadales</taxon>
        <taxon>Tetrabaenaceae</taxon>
        <taxon>Tetrabaena</taxon>
    </lineage>
</organism>
<protein>
    <submittedName>
        <fullName evidence="7">Histone lysine demethylase PHF8</fullName>
    </submittedName>
</protein>